<proteinExistence type="predicted"/>
<feature type="compositionally biased region" description="Polar residues" evidence="1">
    <location>
        <begin position="129"/>
        <end position="149"/>
    </location>
</feature>
<evidence type="ECO:0000313" key="3">
    <source>
        <dbReference type="Proteomes" id="UP000199517"/>
    </source>
</evidence>
<evidence type="ECO:0000313" key="2">
    <source>
        <dbReference type="EMBL" id="SFD45231.1"/>
    </source>
</evidence>
<evidence type="ECO:0000256" key="1">
    <source>
        <dbReference type="SAM" id="MobiDB-lite"/>
    </source>
</evidence>
<dbReference type="EMBL" id="FOMQ01000002">
    <property type="protein sequence ID" value="SFD45231.1"/>
    <property type="molecule type" value="Genomic_DNA"/>
</dbReference>
<gene>
    <name evidence="2" type="ORF">SAMN04489710_102183</name>
</gene>
<dbReference type="Proteomes" id="UP000199517">
    <property type="component" value="Unassembled WGS sequence"/>
</dbReference>
<sequence length="198" mass="22551">MRPGRRRRKPLARRHRYIPRMIALLRLALLTVACLWAAGASAQVYRCGNSYSHEPCKGARVVDTSPLIESAGPQSPKPVTLYLCQSQGGGRFWSQRHCQQHGAWIDRTETVPGHLAWEHQVATAEAQRNAAQSLTAPPERSYNSSQAAQPSRRGECEALDQQVKELDRMGRAGSRYYDLDRIRDERREARDQQFRLRC</sequence>
<accession>A0A1I1SFK2</accession>
<reference evidence="3" key="1">
    <citation type="submission" date="2016-10" db="EMBL/GenBank/DDBJ databases">
        <authorList>
            <person name="Varghese N."/>
            <person name="Submissions S."/>
        </authorList>
    </citation>
    <scope>NUCLEOTIDE SEQUENCE [LARGE SCALE GENOMIC DNA]</scope>
    <source>
        <strain evidence="3">DSM 7481</strain>
    </source>
</reference>
<name>A0A1I1SFK2_9BURK</name>
<evidence type="ECO:0008006" key="4">
    <source>
        <dbReference type="Google" id="ProtNLM"/>
    </source>
</evidence>
<keyword evidence="3" id="KW-1185">Reference proteome</keyword>
<feature type="region of interest" description="Disordered" evidence="1">
    <location>
        <begin position="127"/>
        <end position="155"/>
    </location>
</feature>
<dbReference type="AlphaFoldDB" id="A0A1I1SFK2"/>
<protein>
    <recommendedName>
        <fullName evidence="4">DUF4124 domain-containing protein</fullName>
    </recommendedName>
</protein>
<organism evidence="2 3">
    <name type="scientific">Paracidovorax konjaci</name>
    <dbReference type="NCBI Taxonomy" id="32040"/>
    <lineage>
        <taxon>Bacteria</taxon>
        <taxon>Pseudomonadati</taxon>
        <taxon>Pseudomonadota</taxon>
        <taxon>Betaproteobacteria</taxon>
        <taxon>Burkholderiales</taxon>
        <taxon>Comamonadaceae</taxon>
        <taxon>Paracidovorax</taxon>
    </lineage>
</organism>